<name>A0ACB0E874_RANTA</name>
<evidence type="ECO:0000313" key="1">
    <source>
        <dbReference type="EMBL" id="CAI9696855.1"/>
    </source>
</evidence>
<evidence type="ECO:0000313" key="2">
    <source>
        <dbReference type="Proteomes" id="UP001162501"/>
    </source>
</evidence>
<organism evidence="1 2">
    <name type="scientific">Rangifer tarandus platyrhynchus</name>
    <name type="common">Svalbard reindeer</name>
    <dbReference type="NCBI Taxonomy" id="3082113"/>
    <lineage>
        <taxon>Eukaryota</taxon>
        <taxon>Metazoa</taxon>
        <taxon>Chordata</taxon>
        <taxon>Craniata</taxon>
        <taxon>Vertebrata</taxon>
        <taxon>Euteleostomi</taxon>
        <taxon>Mammalia</taxon>
        <taxon>Eutheria</taxon>
        <taxon>Laurasiatheria</taxon>
        <taxon>Artiodactyla</taxon>
        <taxon>Ruminantia</taxon>
        <taxon>Pecora</taxon>
        <taxon>Cervidae</taxon>
        <taxon>Odocoileinae</taxon>
        <taxon>Rangifer</taxon>
    </lineage>
</organism>
<protein>
    <submittedName>
        <fullName evidence="1">Uncharacterized protein</fullName>
    </submittedName>
</protein>
<dbReference type="EMBL" id="OX596101">
    <property type="protein sequence ID" value="CAI9696855.1"/>
    <property type="molecule type" value="Genomic_DNA"/>
</dbReference>
<gene>
    <name evidence="1" type="ORF">MRATA1EN3_LOCUS8068</name>
</gene>
<accession>A0ACB0E874</accession>
<proteinExistence type="predicted"/>
<reference evidence="1" key="1">
    <citation type="submission" date="2023-05" db="EMBL/GenBank/DDBJ databases">
        <authorList>
            <consortium name="ELIXIR-Norway"/>
        </authorList>
    </citation>
    <scope>NUCLEOTIDE SEQUENCE</scope>
</reference>
<sequence length="474" mass="50007">MGTFAHSHLPIRNGGKRVDSRKHQSDSSSKDNDNPDLVSRGVLVLSCPVSVDFPCCVPQSASQIGSPGHLKVLTLTLALHFLRHLGNICTKGDPEEEVLQERIGGPGIRLERHESDKAERSASPLCPPARQPVQGRAFKGKVLAILRDSSASTGLLLSSCEPGVWASLLETTAQRRLGSQLGEFSASCATPLERTLEAGPGTSPPTSWPLRGGKTSPGTQSGILGVDVTTALGSGQVAGDPALRWTPQSSESHTQDQTGHAHVSIQAETGGGTQGPTHHCRTSRRTGTGVPRPGFQLCWAAPALGTGADGEPKERSLAQLERGAQFPGTWRGQGQDHTAVCALLISGAPSAFAHWCPYLPHPREPPRAWPTANSRPPSSPDPPFGAGARQLRDGDGGAEGAIAWRGQREGAAAPNREVTQLTQVRGASTRSRMRPLTLAGPPAVSRVPKKFSTDMETAEEDTVNSSPACIRRQA</sequence>
<dbReference type="Proteomes" id="UP001162501">
    <property type="component" value="Chromosome 17"/>
</dbReference>